<evidence type="ECO:0000256" key="2">
    <source>
        <dbReference type="ARBA" id="ARBA00023125"/>
    </source>
</evidence>
<feature type="domain" description="Fork-head" evidence="6">
    <location>
        <begin position="393"/>
        <end position="488"/>
    </location>
</feature>
<feature type="compositionally biased region" description="Polar residues" evidence="5">
    <location>
        <begin position="506"/>
        <end position="521"/>
    </location>
</feature>
<dbReference type="HOGENOM" id="CLU_012536_0_0_1"/>
<dbReference type="OMA" id="CATIATR"/>
<dbReference type="AlphaFoldDB" id="M2UXX3"/>
<dbReference type="PANTHER" id="PTHR11829:SF343">
    <property type="entry name" value="FORK-HEAD DOMAIN-CONTAINING PROTEIN"/>
    <property type="match status" value="1"/>
</dbReference>
<dbReference type="GO" id="GO:0001228">
    <property type="term" value="F:DNA-binding transcription activator activity, RNA polymerase II-specific"/>
    <property type="evidence" value="ECO:0007669"/>
    <property type="project" value="UniProtKB-ARBA"/>
</dbReference>
<feature type="region of interest" description="Disordered" evidence="5">
    <location>
        <begin position="59"/>
        <end position="82"/>
    </location>
</feature>
<dbReference type="eggNOG" id="KOG2294">
    <property type="taxonomic scope" value="Eukaryota"/>
</dbReference>
<dbReference type="PANTHER" id="PTHR11829">
    <property type="entry name" value="FORKHEAD BOX PROTEIN"/>
    <property type="match status" value="1"/>
</dbReference>
<feature type="region of interest" description="Disordered" evidence="5">
    <location>
        <begin position="492"/>
        <end position="689"/>
    </location>
</feature>
<evidence type="ECO:0000313" key="7">
    <source>
        <dbReference type="EMBL" id="EMD92632.1"/>
    </source>
</evidence>
<feature type="region of interest" description="Disordered" evidence="5">
    <location>
        <begin position="321"/>
        <end position="391"/>
    </location>
</feature>
<feature type="compositionally biased region" description="Basic and acidic residues" evidence="5">
    <location>
        <begin position="261"/>
        <end position="279"/>
    </location>
</feature>
<dbReference type="InterPro" id="IPR050211">
    <property type="entry name" value="FOX_domain-containing"/>
</dbReference>
<dbReference type="CDD" id="cd00059">
    <property type="entry name" value="FH_FOX"/>
    <property type="match status" value="1"/>
</dbReference>
<proteinExistence type="predicted"/>
<dbReference type="InterPro" id="IPR030456">
    <property type="entry name" value="TF_fork_head_CS_2"/>
</dbReference>
<dbReference type="InterPro" id="IPR036388">
    <property type="entry name" value="WH-like_DNA-bd_sf"/>
</dbReference>
<keyword evidence="8" id="KW-1185">Reference proteome</keyword>
<feature type="region of interest" description="Disordered" evidence="5">
    <location>
        <begin position="919"/>
        <end position="945"/>
    </location>
</feature>
<dbReference type="GO" id="GO:0005634">
    <property type="term" value="C:nucleus"/>
    <property type="evidence" value="ECO:0007669"/>
    <property type="project" value="UniProtKB-SubCell"/>
</dbReference>
<evidence type="ECO:0000313" key="8">
    <source>
        <dbReference type="Proteomes" id="UP000016936"/>
    </source>
</evidence>
<dbReference type="Proteomes" id="UP000016936">
    <property type="component" value="Unassembled WGS sequence"/>
</dbReference>
<evidence type="ECO:0000256" key="4">
    <source>
        <dbReference type="PROSITE-ProRule" id="PRU00089"/>
    </source>
</evidence>
<feature type="region of interest" description="Disordered" evidence="5">
    <location>
        <begin position="864"/>
        <end position="892"/>
    </location>
</feature>
<protein>
    <recommendedName>
        <fullName evidence="6">Fork-head domain-containing protein</fullName>
    </recommendedName>
</protein>
<evidence type="ECO:0000256" key="1">
    <source>
        <dbReference type="ARBA" id="ARBA00004123"/>
    </source>
</evidence>
<organism evidence="7 8">
    <name type="scientific">Cochliobolus heterostrophus (strain C5 / ATCC 48332 / race O)</name>
    <name type="common">Southern corn leaf blight fungus</name>
    <name type="synonym">Bipolaris maydis</name>
    <dbReference type="NCBI Taxonomy" id="701091"/>
    <lineage>
        <taxon>Eukaryota</taxon>
        <taxon>Fungi</taxon>
        <taxon>Dikarya</taxon>
        <taxon>Ascomycota</taxon>
        <taxon>Pezizomycotina</taxon>
        <taxon>Dothideomycetes</taxon>
        <taxon>Pleosporomycetidae</taxon>
        <taxon>Pleosporales</taxon>
        <taxon>Pleosporineae</taxon>
        <taxon>Pleosporaceae</taxon>
        <taxon>Bipolaris</taxon>
    </lineage>
</organism>
<dbReference type="PRINTS" id="PR00053">
    <property type="entry name" value="FORKHEAD"/>
</dbReference>
<evidence type="ECO:0000256" key="3">
    <source>
        <dbReference type="ARBA" id="ARBA00023242"/>
    </source>
</evidence>
<dbReference type="STRING" id="701091.M2UXX3"/>
<reference evidence="7 8" key="1">
    <citation type="journal article" date="2012" name="PLoS Pathog.">
        <title>Diverse lifestyles and strategies of plant pathogenesis encoded in the genomes of eighteen Dothideomycetes fungi.</title>
        <authorList>
            <person name="Ohm R.A."/>
            <person name="Feau N."/>
            <person name="Henrissat B."/>
            <person name="Schoch C.L."/>
            <person name="Horwitz B.A."/>
            <person name="Barry K.W."/>
            <person name="Condon B.J."/>
            <person name="Copeland A.C."/>
            <person name="Dhillon B."/>
            <person name="Glaser F."/>
            <person name="Hesse C.N."/>
            <person name="Kosti I."/>
            <person name="LaButti K."/>
            <person name="Lindquist E.A."/>
            <person name="Lucas S."/>
            <person name="Salamov A.A."/>
            <person name="Bradshaw R.E."/>
            <person name="Ciuffetti L."/>
            <person name="Hamelin R.C."/>
            <person name="Kema G.H.J."/>
            <person name="Lawrence C."/>
            <person name="Scott J.A."/>
            <person name="Spatafora J.W."/>
            <person name="Turgeon B.G."/>
            <person name="de Wit P.J.G.M."/>
            <person name="Zhong S."/>
            <person name="Goodwin S.B."/>
            <person name="Grigoriev I.V."/>
        </authorList>
    </citation>
    <scope>NUCLEOTIDE SEQUENCE [LARGE SCALE GENOMIC DNA]</scope>
    <source>
        <strain evidence="8">C5 / ATCC 48332 / race O</strain>
    </source>
</reference>
<feature type="compositionally biased region" description="Low complexity" evidence="5">
    <location>
        <begin position="349"/>
        <end position="360"/>
    </location>
</feature>
<feature type="DNA-binding region" description="Fork-head" evidence="4">
    <location>
        <begin position="393"/>
        <end position="488"/>
    </location>
</feature>
<accession>M2UXX3</accession>
<dbReference type="SMART" id="SM00339">
    <property type="entry name" value="FH"/>
    <property type="match status" value="1"/>
</dbReference>
<feature type="compositionally biased region" description="Pro residues" evidence="5">
    <location>
        <begin position="554"/>
        <end position="578"/>
    </location>
</feature>
<dbReference type="InterPro" id="IPR001766">
    <property type="entry name" value="Fork_head_dom"/>
</dbReference>
<dbReference type="Pfam" id="PF00250">
    <property type="entry name" value="Forkhead"/>
    <property type="match status" value="1"/>
</dbReference>
<keyword evidence="3 4" id="KW-0539">Nucleus</keyword>
<sequence length="945" mass="103509">MGEDEVDGGHDVGRMQEKANACLGPLIGSRPLHALVGMSSGSGSQAPMAADADTRVQANCSAASPGRTPLDSRRPTTPKRPPFCPLSRQDCLLHATLHPPAHSRQSAPYRLFTHALGNRQRNLDPHLPHRPCSVGPTPPFCFPTRDFTRHSAWRDYTRLSEPLQLGLAMAAARRHPSMQIFQDPVQPHHLHHQPRPANAADTRHTHPVAHIADVSNAANTRLAPPKAHTAKPSPRKARQVSSSPPPTALVQKGLDTLKIPPPKEQHFRTDAPAKKDQHQHQQQHQHAHPMAGHLQYWPGHASHLDKENAYYSGPLLSATSPAEPPIKHASKQPLMTPSAPLRDRTNFNSTTTTTHSASTTKKQKAIKDIKTDEADGPLPDPDQMPSVEDDGNKPSYSYAMLIGMAILRAPNRRLTLAQIYKWISDTFAFYRNSQETGWQNSIRHNLSLSKSFSKQERPKDDPGKGHYWVINAGFEKQYHKVKPIRRPAPPESFAPVYTSDLPRPSPSATASFPPLSSTKGFDSSKYPEDNDLPSSEATIPCSDPAAHDGQDPLSMPPPRQIPSSPPPADIHSSPPPPVSRSRSVREDTPPRAPRFPSHSRSGGRKRKFNGLGDSGYYSSIESSAIKGNPAGPLLTSEADLDRPSLKRGRAEEEIARIRGSSYDSPTKTRTHMKQAGSTHMISSPLRKGDKIHDPLTPAIVFKRPALPPASASPNTNLRNHRNKMRELVGGSPDKSLAMWVDTSFLDNKTWSPAVAIPNEEHVNLVGHGFESTFDIFGDFGYNESPIKRSTKRPRLERAVTTSGILADITGSKTNSPTPNWKMSSSFLNIPDLSPVKSLSPIKAPVLKPPMDTPSAEFAHPSTIKNKAHNALTPPQSFPVPAKSESQQQDDEDIFHLLHSDESEPGIDLLQGFEKIGARQLAVAPNGSPQKKGPRPSLTRSSTTRF</sequence>
<dbReference type="PROSITE" id="PS50039">
    <property type="entry name" value="FORK_HEAD_3"/>
    <property type="match status" value="1"/>
</dbReference>
<feature type="compositionally biased region" description="Basic and acidic residues" evidence="5">
    <location>
        <begin position="639"/>
        <end position="656"/>
    </location>
</feature>
<evidence type="ECO:0000259" key="6">
    <source>
        <dbReference type="PROSITE" id="PS50039"/>
    </source>
</evidence>
<dbReference type="EMBL" id="KB445575">
    <property type="protein sequence ID" value="EMD92632.1"/>
    <property type="molecule type" value="Genomic_DNA"/>
</dbReference>
<evidence type="ECO:0000256" key="5">
    <source>
        <dbReference type="SAM" id="MobiDB-lite"/>
    </source>
</evidence>
<dbReference type="Gene3D" id="1.10.10.10">
    <property type="entry name" value="Winged helix-like DNA-binding domain superfamily/Winged helix DNA-binding domain"/>
    <property type="match status" value="1"/>
</dbReference>
<dbReference type="PROSITE" id="PS00658">
    <property type="entry name" value="FORK_HEAD_2"/>
    <property type="match status" value="1"/>
</dbReference>
<dbReference type="InterPro" id="IPR036390">
    <property type="entry name" value="WH_DNA-bd_sf"/>
</dbReference>
<reference evidence="8" key="2">
    <citation type="journal article" date="2013" name="PLoS Genet.">
        <title>Comparative genome structure, secondary metabolite, and effector coding capacity across Cochliobolus pathogens.</title>
        <authorList>
            <person name="Condon B.J."/>
            <person name="Leng Y."/>
            <person name="Wu D."/>
            <person name="Bushley K.E."/>
            <person name="Ohm R.A."/>
            <person name="Otillar R."/>
            <person name="Martin J."/>
            <person name="Schackwitz W."/>
            <person name="Grimwood J."/>
            <person name="MohdZainudin N."/>
            <person name="Xue C."/>
            <person name="Wang R."/>
            <person name="Manning V.A."/>
            <person name="Dhillon B."/>
            <person name="Tu Z.J."/>
            <person name="Steffenson B.J."/>
            <person name="Salamov A."/>
            <person name="Sun H."/>
            <person name="Lowry S."/>
            <person name="LaButti K."/>
            <person name="Han J."/>
            <person name="Copeland A."/>
            <person name="Lindquist E."/>
            <person name="Barry K."/>
            <person name="Schmutz J."/>
            <person name="Baker S.E."/>
            <person name="Ciuffetti L.M."/>
            <person name="Grigoriev I.V."/>
            <person name="Zhong S."/>
            <person name="Turgeon B.G."/>
        </authorList>
    </citation>
    <scope>NUCLEOTIDE SEQUENCE [LARGE SCALE GENOMIC DNA]</scope>
    <source>
        <strain evidence="8">C5 / ATCC 48332 / race O</strain>
    </source>
</reference>
<feature type="region of interest" description="Disordered" evidence="5">
    <location>
        <begin position="215"/>
        <end position="290"/>
    </location>
</feature>
<comment type="subcellular location">
    <subcellularLocation>
        <location evidence="1 4">Nucleus</location>
    </subcellularLocation>
</comment>
<keyword evidence="2 4" id="KW-0238">DNA-binding</keyword>
<dbReference type="SUPFAM" id="SSF46785">
    <property type="entry name" value="Winged helix' DNA-binding domain"/>
    <property type="match status" value="1"/>
</dbReference>
<dbReference type="FunFam" id="1.10.10.10:FF:000260">
    <property type="entry name" value="Forkhead transcription factor (Sep1)"/>
    <property type="match status" value="1"/>
</dbReference>
<name>M2UXX3_COCH5</name>
<gene>
    <name evidence="7" type="ORF">COCHEDRAFT_1203542</name>
</gene>
<dbReference type="OrthoDB" id="5954824at2759"/>
<dbReference type="GO" id="GO:0000978">
    <property type="term" value="F:RNA polymerase II cis-regulatory region sequence-specific DNA binding"/>
    <property type="evidence" value="ECO:0007669"/>
    <property type="project" value="UniProtKB-ARBA"/>
</dbReference>